<dbReference type="EMBL" id="JBGBPQ010000018">
    <property type="protein sequence ID" value="KAL1506931.1"/>
    <property type="molecule type" value="Genomic_DNA"/>
</dbReference>
<gene>
    <name evidence="2" type="ORF">AB1Y20_007795</name>
</gene>
<proteinExistence type="predicted"/>
<dbReference type="Proteomes" id="UP001515480">
    <property type="component" value="Unassembled WGS sequence"/>
</dbReference>
<organism evidence="2 3">
    <name type="scientific">Prymnesium parvum</name>
    <name type="common">Toxic golden alga</name>
    <dbReference type="NCBI Taxonomy" id="97485"/>
    <lineage>
        <taxon>Eukaryota</taxon>
        <taxon>Haptista</taxon>
        <taxon>Haptophyta</taxon>
        <taxon>Prymnesiophyceae</taxon>
        <taxon>Prymnesiales</taxon>
        <taxon>Prymnesiaceae</taxon>
        <taxon>Prymnesium</taxon>
    </lineage>
</organism>
<name>A0AB34IUQ2_PRYPA</name>
<feature type="compositionally biased region" description="Low complexity" evidence="1">
    <location>
        <begin position="14"/>
        <end position="27"/>
    </location>
</feature>
<evidence type="ECO:0000256" key="1">
    <source>
        <dbReference type="SAM" id="MobiDB-lite"/>
    </source>
</evidence>
<feature type="region of interest" description="Disordered" evidence="1">
    <location>
        <begin position="119"/>
        <end position="144"/>
    </location>
</feature>
<evidence type="ECO:0000313" key="2">
    <source>
        <dbReference type="EMBL" id="KAL1506931.1"/>
    </source>
</evidence>
<comment type="caution">
    <text evidence="2">The sequence shown here is derived from an EMBL/GenBank/DDBJ whole genome shotgun (WGS) entry which is preliminary data.</text>
</comment>
<reference evidence="2 3" key="1">
    <citation type="journal article" date="2024" name="Science">
        <title>Giant polyketide synthase enzymes in the biosynthesis of giant marine polyether toxins.</title>
        <authorList>
            <person name="Fallon T.R."/>
            <person name="Shende V.V."/>
            <person name="Wierzbicki I.H."/>
            <person name="Pendleton A.L."/>
            <person name="Watervoot N.F."/>
            <person name="Auber R.P."/>
            <person name="Gonzalez D.J."/>
            <person name="Wisecaver J.H."/>
            <person name="Moore B.S."/>
        </authorList>
    </citation>
    <scope>NUCLEOTIDE SEQUENCE [LARGE SCALE GENOMIC DNA]</scope>
    <source>
        <strain evidence="2 3">12B1</strain>
    </source>
</reference>
<evidence type="ECO:0000313" key="3">
    <source>
        <dbReference type="Proteomes" id="UP001515480"/>
    </source>
</evidence>
<protein>
    <submittedName>
        <fullName evidence="2">Uncharacterized protein</fullName>
    </submittedName>
</protein>
<sequence length="230" mass="24367">MLVDDAAVFDDDTAAPSPSAPAAASPPSRIDHALLTMEQLAKRPTPAPSTLLPELHVRAPGPHWRAVYPTMSDAARGELLEQMEARAPEAVLRRLRKLARQPGRTGISAWREFREEERAGLHRGGEVAEPQQTERPGRAPPADASARMSALARAALRKRAEALAVSGGTGGGRDGAGTSGARVAHQRRIKCGPVAAAARPSIGSYAADGTCTPKEMLTNYSCGKMRKDLV</sequence>
<keyword evidence="3" id="KW-1185">Reference proteome</keyword>
<feature type="region of interest" description="Disordered" evidence="1">
    <location>
        <begin position="1"/>
        <end position="27"/>
    </location>
</feature>
<dbReference type="AlphaFoldDB" id="A0AB34IUQ2"/>
<accession>A0AB34IUQ2</accession>